<name>A0A261SMT7_9BORD</name>
<evidence type="ECO:0000256" key="5">
    <source>
        <dbReference type="ARBA" id="ARBA00023002"/>
    </source>
</evidence>
<dbReference type="Pfam" id="PF13640">
    <property type="entry name" value="2OG-FeII_Oxy_3"/>
    <property type="match status" value="1"/>
</dbReference>
<keyword evidence="2 7" id="KW-0479">Metal-binding</keyword>
<dbReference type="OrthoDB" id="9812472at2"/>
<gene>
    <name evidence="9" type="ORF">CAL29_08225</name>
</gene>
<dbReference type="InterPro" id="IPR041097">
    <property type="entry name" value="PKHD_C"/>
</dbReference>
<dbReference type="Proteomes" id="UP000216020">
    <property type="component" value="Unassembled WGS sequence"/>
</dbReference>
<keyword evidence="6 7" id="KW-0408">Iron</keyword>
<keyword evidence="5 7" id="KW-0560">Oxidoreductase</keyword>
<evidence type="ECO:0000259" key="8">
    <source>
        <dbReference type="PROSITE" id="PS51471"/>
    </source>
</evidence>
<dbReference type="Gene3D" id="2.60.120.620">
    <property type="entry name" value="q2cbj1_9rhob like domain"/>
    <property type="match status" value="1"/>
</dbReference>
<evidence type="ECO:0000256" key="7">
    <source>
        <dbReference type="HAMAP-Rule" id="MF_00657"/>
    </source>
</evidence>
<dbReference type="GO" id="GO:0006974">
    <property type="term" value="P:DNA damage response"/>
    <property type="evidence" value="ECO:0007669"/>
    <property type="project" value="TreeGrafter"/>
</dbReference>
<dbReference type="HAMAP" id="MF_00657">
    <property type="entry name" value="Hydroxyl_YbiX"/>
    <property type="match status" value="1"/>
</dbReference>
<evidence type="ECO:0000256" key="6">
    <source>
        <dbReference type="ARBA" id="ARBA00023004"/>
    </source>
</evidence>
<protein>
    <submittedName>
        <fullName evidence="9">Fe2+-dependent dioxygenase</fullName>
    </submittedName>
</protein>
<dbReference type="SUPFAM" id="SSF51197">
    <property type="entry name" value="Clavaminate synthase-like"/>
    <property type="match status" value="1"/>
</dbReference>
<dbReference type="EMBL" id="NEVM01000001">
    <property type="protein sequence ID" value="OZI38297.1"/>
    <property type="molecule type" value="Genomic_DNA"/>
</dbReference>
<evidence type="ECO:0000256" key="2">
    <source>
        <dbReference type="ARBA" id="ARBA00022723"/>
    </source>
</evidence>
<dbReference type="InterPro" id="IPR044862">
    <property type="entry name" value="Pro_4_hyd_alph_FE2OG_OXY"/>
</dbReference>
<feature type="binding site" evidence="7">
    <location>
        <position position="96"/>
    </location>
    <ligand>
        <name>Fe cation</name>
        <dbReference type="ChEBI" id="CHEBI:24875"/>
    </ligand>
</feature>
<dbReference type="AlphaFoldDB" id="A0A261SMT7"/>
<keyword evidence="10" id="KW-1185">Reference proteome</keyword>
<dbReference type="Gene3D" id="4.10.860.20">
    <property type="entry name" value="Rabenosyn, Rab binding domain"/>
    <property type="match status" value="1"/>
</dbReference>
<sequence>MMLHIPQILRPEEVQEMRRRLDAGSWVDGRATVGTQGATVKRNRQLDENSELAQALGEYVLRALARNPVYFSAALPARTVRPLFNKYASAETYGFHVDGAVRTFPGPAGWLRTDLSATLFLCDPEEYEGGELTVRDTYGEHAVKLPAGDMVLYPASSLHCVTPVTRGERTGCFFWIQSMVRDAGRRQMLFELDQTIQALRTQHGENEHTLALTNHYHNLLREWTEV</sequence>
<dbReference type="InterPro" id="IPR005123">
    <property type="entry name" value="Oxoglu/Fe-dep_dioxygenase_dom"/>
</dbReference>
<organism evidence="9 10">
    <name type="scientific">Bordetella genomosp. 10</name>
    <dbReference type="NCBI Taxonomy" id="1416804"/>
    <lineage>
        <taxon>Bacteria</taxon>
        <taxon>Pseudomonadati</taxon>
        <taxon>Pseudomonadota</taxon>
        <taxon>Betaproteobacteria</taxon>
        <taxon>Burkholderiales</taxon>
        <taxon>Alcaligenaceae</taxon>
        <taxon>Bordetella</taxon>
    </lineage>
</organism>
<keyword evidence="4 7" id="KW-0223">Dioxygenase</keyword>
<dbReference type="Pfam" id="PF18331">
    <property type="entry name" value="PKHD_C"/>
    <property type="match status" value="1"/>
</dbReference>
<evidence type="ECO:0000256" key="3">
    <source>
        <dbReference type="ARBA" id="ARBA00022896"/>
    </source>
</evidence>
<feature type="domain" description="Fe2OG dioxygenase" evidence="8">
    <location>
        <begin position="78"/>
        <end position="178"/>
    </location>
</feature>
<dbReference type="NCBIfam" id="NF003975">
    <property type="entry name" value="PRK05467.1-4"/>
    <property type="match status" value="1"/>
</dbReference>
<proteinExistence type="inferred from homology"/>
<accession>A0A261SMT7</accession>
<evidence type="ECO:0000256" key="4">
    <source>
        <dbReference type="ARBA" id="ARBA00022964"/>
    </source>
</evidence>
<evidence type="ECO:0000313" key="9">
    <source>
        <dbReference type="EMBL" id="OZI38297.1"/>
    </source>
</evidence>
<dbReference type="GO" id="GO:0031418">
    <property type="term" value="F:L-ascorbic acid binding"/>
    <property type="evidence" value="ECO:0007669"/>
    <property type="project" value="UniProtKB-KW"/>
</dbReference>
<comment type="caution">
    <text evidence="9">The sequence shown here is derived from an EMBL/GenBank/DDBJ whole genome shotgun (WGS) entry which is preliminary data.</text>
</comment>
<feature type="binding site" evidence="7">
    <location>
        <position position="169"/>
    </location>
    <ligand>
        <name>2-oxoglutarate</name>
        <dbReference type="ChEBI" id="CHEBI:16810"/>
    </ligand>
</feature>
<evidence type="ECO:0000313" key="10">
    <source>
        <dbReference type="Proteomes" id="UP000216020"/>
    </source>
</evidence>
<keyword evidence="3 7" id="KW-0847">Vitamin C</keyword>
<dbReference type="InterPro" id="IPR023550">
    <property type="entry name" value="PKHD_hydroxylase"/>
</dbReference>
<feature type="binding site" evidence="7">
    <location>
        <position position="159"/>
    </location>
    <ligand>
        <name>Fe cation</name>
        <dbReference type="ChEBI" id="CHEBI:24875"/>
    </ligand>
</feature>
<dbReference type="SMART" id="SM00702">
    <property type="entry name" value="P4Hc"/>
    <property type="match status" value="1"/>
</dbReference>
<dbReference type="GO" id="GO:0006879">
    <property type="term" value="P:intracellular iron ion homeostasis"/>
    <property type="evidence" value="ECO:0007669"/>
    <property type="project" value="TreeGrafter"/>
</dbReference>
<dbReference type="PANTHER" id="PTHR41536:SF1">
    <property type="entry name" value="PKHD-TYPE HYDROXYLASE YBIX"/>
    <property type="match status" value="1"/>
</dbReference>
<evidence type="ECO:0000256" key="1">
    <source>
        <dbReference type="ARBA" id="ARBA00001961"/>
    </source>
</evidence>
<dbReference type="InterPro" id="IPR006620">
    <property type="entry name" value="Pro_4_hyd_alph"/>
</dbReference>
<dbReference type="NCBIfam" id="NF003974">
    <property type="entry name" value="PRK05467.1-3"/>
    <property type="match status" value="1"/>
</dbReference>
<dbReference type="PANTHER" id="PTHR41536">
    <property type="entry name" value="PKHD-TYPE HYDROXYLASE YBIX"/>
    <property type="match status" value="1"/>
</dbReference>
<dbReference type="GO" id="GO:0016706">
    <property type="term" value="F:2-oxoglutarate-dependent dioxygenase activity"/>
    <property type="evidence" value="ECO:0007669"/>
    <property type="project" value="UniProtKB-UniRule"/>
</dbReference>
<comment type="cofactor">
    <cofactor evidence="1 7">
        <name>L-ascorbate</name>
        <dbReference type="ChEBI" id="CHEBI:38290"/>
    </cofactor>
</comment>
<dbReference type="GO" id="GO:0005506">
    <property type="term" value="F:iron ion binding"/>
    <property type="evidence" value="ECO:0007669"/>
    <property type="project" value="UniProtKB-UniRule"/>
</dbReference>
<comment type="cofactor">
    <cofactor evidence="7">
        <name>Fe(2+)</name>
        <dbReference type="ChEBI" id="CHEBI:29033"/>
    </cofactor>
    <text evidence="7">Binds 1 Fe(2+) ion per subunit.</text>
</comment>
<reference evidence="10" key="1">
    <citation type="submission" date="2017-05" db="EMBL/GenBank/DDBJ databases">
        <title>Complete and WGS of Bordetella genogroups.</title>
        <authorList>
            <person name="Spilker T."/>
            <person name="Lipuma J."/>
        </authorList>
    </citation>
    <scope>NUCLEOTIDE SEQUENCE [LARGE SCALE GENOMIC DNA]</scope>
    <source>
        <strain evidence="10">AU16122</strain>
    </source>
</reference>
<feature type="binding site" evidence="7">
    <location>
        <position position="98"/>
    </location>
    <ligand>
        <name>Fe cation</name>
        <dbReference type="ChEBI" id="CHEBI:24875"/>
    </ligand>
</feature>
<dbReference type="RefSeq" id="WP_094852394.1">
    <property type="nucleotide sequence ID" value="NZ_NEVM01000001.1"/>
</dbReference>
<dbReference type="PROSITE" id="PS51471">
    <property type="entry name" value="FE2OG_OXY"/>
    <property type="match status" value="1"/>
</dbReference>